<dbReference type="PIRSF" id="PIRSF006060">
    <property type="entry name" value="AA_transporter"/>
    <property type="match status" value="1"/>
</dbReference>
<evidence type="ECO:0000256" key="5">
    <source>
        <dbReference type="SAM" id="Phobius"/>
    </source>
</evidence>
<dbReference type="GO" id="GO:0016020">
    <property type="term" value="C:membrane"/>
    <property type="evidence" value="ECO:0007669"/>
    <property type="project" value="UniProtKB-SubCell"/>
</dbReference>
<proteinExistence type="predicted"/>
<comment type="subcellular location">
    <subcellularLocation>
        <location evidence="1">Membrane</location>
        <topology evidence="1">Multi-pass membrane protein</topology>
    </subcellularLocation>
</comment>
<feature type="transmembrane region" description="Helical" evidence="5">
    <location>
        <begin position="394"/>
        <end position="414"/>
    </location>
</feature>
<reference evidence="6 7" key="1">
    <citation type="submission" date="2016-11" db="EMBL/GenBank/DDBJ databases">
        <authorList>
            <person name="Jaros S."/>
            <person name="Januszkiewicz K."/>
            <person name="Wedrychowicz H."/>
        </authorList>
    </citation>
    <scope>NUCLEOTIDE SEQUENCE [LARGE SCALE GENOMIC DNA]</scope>
    <source>
        <strain evidence="6 7">DSM 18119</strain>
    </source>
</reference>
<dbReference type="AlphaFoldDB" id="A0A1M5DVX1"/>
<dbReference type="Proteomes" id="UP000184048">
    <property type="component" value="Unassembled WGS sequence"/>
</dbReference>
<evidence type="ECO:0000256" key="2">
    <source>
        <dbReference type="ARBA" id="ARBA00022692"/>
    </source>
</evidence>
<dbReference type="InterPro" id="IPR002293">
    <property type="entry name" value="AA/rel_permease1"/>
</dbReference>
<keyword evidence="3 5" id="KW-1133">Transmembrane helix</keyword>
<sequence>MEVQLETAKNIVVEEKSFKRSLGLLDATMIVAGSMIGSGIFIVSADITRNVGSAGWLIAVWLITGFMTITAALSYGELSGMFPKAGGQYVYLKEAYNPLVGFLYGWSFFAVIQTATIAAVGVAFAKFTAYLIPQLSENLVAIDLGFRTISPAQLLSIVVIVLLTFINTKGVRNGKLIQTTFTLTKLLSLFGLIAFGLIMAKGDIWKANWTDAWNLHKLGTDGTIGSYTTAAALGAIAAAMVGSIFSSDAWNNVTFIAAEIKKPSRNIGLSLFLGTLVVTIIYVTANIMYTDVLPLQEIASADKDRVAVAASHAIFGNAGTVVIALMIMISTFGCNNGLILAGARVYYTMAQDGLFFKQAGQLNRNSVPAIGLWIQCIAACLWSLSGSYGQLLDMISFVVVVFYMLTIIGIFILRKKRPDLERPYKAFGYPVMPILYIMMGLAFCTLLIIYKPEFTWPGLIIVFLGIPIYFVALARQNKVA</sequence>
<feature type="transmembrane region" description="Helical" evidence="5">
    <location>
        <begin position="55"/>
        <end position="78"/>
    </location>
</feature>
<keyword evidence="2 5" id="KW-0812">Transmembrane</keyword>
<keyword evidence="7" id="KW-1185">Reference proteome</keyword>
<feature type="transmembrane region" description="Helical" evidence="5">
    <location>
        <begin position="186"/>
        <end position="204"/>
    </location>
</feature>
<dbReference type="PANTHER" id="PTHR11785:SF512">
    <property type="entry name" value="SOBREMESA, ISOFORM B"/>
    <property type="match status" value="1"/>
</dbReference>
<dbReference type="Gene3D" id="1.20.1740.10">
    <property type="entry name" value="Amino acid/polyamine transporter I"/>
    <property type="match status" value="1"/>
</dbReference>
<dbReference type="EMBL" id="FQUU01000016">
    <property type="protein sequence ID" value="SHF70972.1"/>
    <property type="molecule type" value="Genomic_DNA"/>
</dbReference>
<dbReference type="OrthoDB" id="9806937at2"/>
<dbReference type="RefSeq" id="WP_072836489.1">
    <property type="nucleotide sequence ID" value="NZ_FQUU01000016.1"/>
</dbReference>
<evidence type="ECO:0000313" key="7">
    <source>
        <dbReference type="Proteomes" id="UP000184048"/>
    </source>
</evidence>
<feature type="transmembrane region" description="Helical" evidence="5">
    <location>
        <begin position="426"/>
        <end position="450"/>
    </location>
</feature>
<feature type="transmembrane region" description="Helical" evidence="5">
    <location>
        <begin position="21"/>
        <end position="43"/>
    </location>
</feature>
<feature type="transmembrane region" description="Helical" evidence="5">
    <location>
        <begin position="144"/>
        <end position="166"/>
    </location>
</feature>
<dbReference type="PANTHER" id="PTHR11785">
    <property type="entry name" value="AMINO ACID TRANSPORTER"/>
    <property type="match status" value="1"/>
</dbReference>
<dbReference type="GO" id="GO:0015179">
    <property type="term" value="F:L-amino acid transmembrane transporter activity"/>
    <property type="evidence" value="ECO:0007669"/>
    <property type="project" value="TreeGrafter"/>
</dbReference>
<evidence type="ECO:0000256" key="3">
    <source>
        <dbReference type="ARBA" id="ARBA00022989"/>
    </source>
</evidence>
<feature type="transmembrane region" description="Helical" evidence="5">
    <location>
        <begin position="99"/>
        <end position="124"/>
    </location>
</feature>
<name>A0A1M5DVX1_9BACT</name>
<evidence type="ECO:0000313" key="6">
    <source>
        <dbReference type="EMBL" id="SHF70972.1"/>
    </source>
</evidence>
<gene>
    <name evidence="6" type="ORF">SAMN02745131_03356</name>
</gene>
<evidence type="ECO:0000256" key="1">
    <source>
        <dbReference type="ARBA" id="ARBA00004141"/>
    </source>
</evidence>
<protein>
    <submittedName>
        <fullName evidence="6">Basic amino acid/polyamine antiporter, APA family</fullName>
    </submittedName>
</protein>
<feature type="transmembrane region" description="Helical" evidence="5">
    <location>
        <begin position="266"/>
        <end position="285"/>
    </location>
</feature>
<feature type="transmembrane region" description="Helical" evidence="5">
    <location>
        <begin position="321"/>
        <end position="347"/>
    </location>
</feature>
<feature type="transmembrane region" description="Helical" evidence="5">
    <location>
        <begin position="224"/>
        <end position="245"/>
    </location>
</feature>
<evidence type="ECO:0000256" key="4">
    <source>
        <dbReference type="ARBA" id="ARBA00023136"/>
    </source>
</evidence>
<dbReference type="STRING" id="1121884.SAMN02745131_03356"/>
<keyword evidence="4 5" id="KW-0472">Membrane</keyword>
<feature type="transmembrane region" description="Helical" evidence="5">
    <location>
        <begin position="367"/>
        <end position="388"/>
    </location>
</feature>
<dbReference type="Pfam" id="PF13520">
    <property type="entry name" value="AA_permease_2"/>
    <property type="match status" value="1"/>
</dbReference>
<dbReference type="InterPro" id="IPR050598">
    <property type="entry name" value="AminoAcid_Transporter"/>
</dbReference>
<organism evidence="6 7">
    <name type="scientific">Flavisolibacter ginsengisoli DSM 18119</name>
    <dbReference type="NCBI Taxonomy" id="1121884"/>
    <lineage>
        <taxon>Bacteria</taxon>
        <taxon>Pseudomonadati</taxon>
        <taxon>Bacteroidota</taxon>
        <taxon>Chitinophagia</taxon>
        <taxon>Chitinophagales</taxon>
        <taxon>Chitinophagaceae</taxon>
        <taxon>Flavisolibacter</taxon>
    </lineage>
</organism>
<accession>A0A1M5DVX1</accession>
<feature type="transmembrane region" description="Helical" evidence="5">
    <location>
        <begin position="456"/>
        <end position="474"/>
    </location>
</feature>